<evidence type="ECO:0000313" key="3">
    <source>
        <dbReference type="Proteomes" id="UP001497480"/>
    </source>
</evidence>
<accession>A0AAV1WP42</accession>
<feature type="region of interest" description="Disordered" evidence="1">
    <location>
        <begin position="246"/>
        <end position="270"/>
    </location>
</feature>
<sequence>MNHVQRKNVVGGENGLSGEDEGDVAEMYEDPKVLQKNRVMEKKNTPTLCDGPASREIENVAGFSCSTQLILPELGNEPLDNIVVQKVEKIIQKNKMQCNGTINGLSELGDQRTISNSFIEVQKDKEVNNWQEDMNLSKEKLLLSFPPVAQNYKKGEVGCPYVAHTSDDQSLSVPMCVSNTSMDEIVEAQSIKDNSVMLNKCSASMFFKSQPHVELVVSDKHFAGRQGRPKKKVIISRKLPTPLVKKLPLVASRNPKKKNKSKEPKEKLAK</sequence>
<dbReference type="AlphaFoldDB" id="A0AAV1WP42"/>
<name>A0AAV1WP42_LUPLU</name>
<feature type="compositionally biased region" description="Basic and acidic residues" evidence="1">
    <location>
        <begin position="261"/>
        <end position="270"/>
    </location>
</feature>
<protein>
    <submittedName>
        <fullName evidence="2">Uncharacterized protein</fullName>
    </submittedName>
</protein>
<reference evidence="2 3" key="1">
    <citation type="submission" date="2024-03" db="EMBL/GenBank/DDBJ databases">
        <authorList>
            <person name="Martinez-Hernandez J."/>
        </authorList>
    </citation>
    <scope>NUCLEOTIDE SEQUENCE [LARGE SCALE GENOMIC DNA]</scope>
</reference>
<organism evidence="2 3">
    <name type="scientific">Lupinus luteus</name>
    <name type="common">European yellow lupine</name>
    <dbReference type="NCBI Taxonomy" id="3873"/>
    <lineage>
        <taxon>Eukaryota</taxon>
        <taxon>Viridiplantae</taxon>
        <taxon>Streptophyta</taxon>
        <taxon>Embryophyta</taxon>
        <taxon>Tracheophyta</taxon>
        <taxon>Spermatophyta</taxon>
        <taxon>Magnoliopsida</taxon>
        <taxon>eudicotyledons</taxon>
        <taxon>Gunneridae</taxon>
        <taxon>Pentapetalae</taxon>
        <taxon>rosids</taxon>
        <taxon>fabids</taxon>
        <taxon>Fabales</taxon>
        <taxon>Fabaceae</taxon>
        <taxon>Papilionoideae</taxon>
        <taxon>50 kb inversion clade</taxon>
        <taxon>genistoids sensu lato</taxon>
        <taxon>core genistoids</taxon>
        <taxon>Genisteae</taxon>
        <taxon>Lupinus</taxon>
    </lineage>
</organism>
<evidence type="ECO:0000256" key="1">
    <source>
        <dbReference type="SAM" id="MobiDB-lite"/>
    </source>
</evidence>
<comment type="caution">
    <text evidence="2">The sequence shown here is derived from an EMBL/GenBank/DDBJ whole genome shotgun (WGS) entry which is preliminary data.</text>
</comment>
<evidence type="ECO:0000313" key="2">
    <source>
        <dbReference type="EMBL" id="CAL0311190.1"/>
    </source>
</evidence>
<dbReference type="Proteomes" id="UP001497480">
    <property type="component" value="Unassembled WGS sequence"/>
</dbReference>
<proteinExistence type="predicted"/>
<gene>
    <name evidence="2" type="ORF">LLUT_LOCUS12250</name>
</gene>
<keyword evidence="3" id="KW-1185">Reference proteome</keyword>
<dbReference type="EMBL" id="CAXHTB010000008">
    <property type="protein sequence ID" value="CAL0311190.1"/>
    <property type="molecule type" value="Genomic_DNA"/>
</dbReference>
<feature type="region of interest" description="Disordered" evidence="1">
    <location>
        <begin position="1"/>
        <end position="22"/>
    </location>
</feature>